<organism evidence="1 2">
    <name type="scientific">Staphylococcus nepalensis</name>
    <dbReference type="NCBI Taxonomy" id="214473"/>
    <lineage>
        <taxon>Bacteria</taxon>
        <taxon>Bacillati</taxon>
        <taxon>Bacillota</taxon>
        <taxon>Bacilli</taxon>
        <taxon>Bacillales</taxon>
        <taxon>Staphylococcaceae</taxon>
        <taxon>Staphylococcus</taxon>
    </lineage>
</organism>
<accession>A0A380GMZ1</accession>
<dbReference type="Proteomes" id="UP000254412">
    <property type="component" value="Unassembled WGS sequence"/>
</dbReference>
<protein>
    <submittedName>
        <fullName evidence="1">Uncharacterized protein conserved in bacteria</fullName>
    </submittedName>
</protein>
<gene>
    <name evidence="1" type="ORF">NCTC13834_02171</name>
</gene>
<sequence length="87" mass="10524">MMHEQLQENEGVVIINEPKLVWSFKDLQSHMQLSRNSVMKKLLLNPRFKKDIEKYVHEPKSQADHYKFLAEPMKEYIKKNFNEIYNS</sequence>
<dbReference type="Pfam" id="PF05595">
    <property type="entry name" value="DUF771"/>
    <property type="match status" value="1"/>
</dbReference>
<dbReference type="InterPro" id="IPR008489">
    <property type="entry name" value="DUF771"/>
</dbReference>
<dbReference type="EMBL" id="UHDS01000001">
    <property type="protein sequence ID" value="SUM55796.1"/>
    <property type="molecule type" value="Genomic_DNA"/>
</dbReference>
<reference evidence="1 2" key="1">
    <citation type="submission" date="2018-06" db="EMBL/GenBank/DDBJ databases">
        <authorList>
            <consortium name="Pathogen Informatics"/>
            <person name="Doyle S."/>
        </authorList>
    </citation>
    <scope>NUCLEOTIDE SEQUENCE [LARGE SCALE GENOMIC DNA]</scope>
    <source>
        <strain evidence="1 2">NCTC13834</strain>
    </source>
</reference>
<proteinExistence type="predicted"/>
<name>A0A380GMZ1_9STAP</name>
<evidence type="ECO:0000313" key="1">
    <source>
        <dbReference type="EMBL" id="SUM55796.1"/>
    </source>
</evidence>
<dbReference type="AlphaFoldDB" id="A0A380GMZ1"/>
<evidence type="ECO:0000313" key="2">
    <source>
        <dbReference type="Proteomes" id="UP000254412"/>
    </source>
</evidence>